<accession>A0A8T1HGI2</accession>
<dbReference type="Proteomes" id="UP000760860">
    <property type="component" value="Unassembled WGS sequence"/>
</dbReference>
<reference evidence="4" key="1">
    <citation type="submission" date="2018-05" db="EMBL/GenBank/DDBJ databases">
        <title>Effector identification in a new, highly contiguous assembly of the strawberry crown rot pathogen Phytophthora cactorum.</title>
        <authorList>
            <person name="Armitage A.D."/>
            <person name="Nellist C.F."/>
            <person name="Bates H."/>
            <person name="Vickerstaff R.J."/>
            <person name="Harrison R.J."/>
        </authorList>
    </citation>
    <scope>NUCLEOTIDE SEQUENCE</scope>
    <source>
        <strain evidence="1">15-7</strain>
        <strain evidence="2">4032</strain>
        <strain evidence="3">4040</strain>
        <strain evidence="4">P421</strain>
    </source>
</reference>
<dbReference type="EMBL" id="RCMI01000909">
    <property type="protein sequence ID" value="KAG2894696.1"/>
    <property type="molecule type" value="Genomic_DNA"/>
</dbReference>
<evidence type="ECO:0000313" key="5">
    <source>
        <dbReference type="Proteomes" id="UP000760860"/>
    </source>
</evidence>
<dbReference type="Proteomes" id="UP000735874">
    <property type="component" value="Unassembled WGS sequence"/>
</dbReference>
<proteinExistence type="predicted"/>
<evidence type="ECO:0000313" key="3">
    <source>
        <dbReference type="EMBL" id="KAG2929604.1"/>
    </source>
</evidence>
<dbReference type="EMBL" id="RCMG01000724">
    <property type="protein sequence ID" value="KAG2850006.1"/>
    <property type="molecule type" value="Genomic_DNA"/>
</dbReference>
<dbReference type="EMBL" id="RCMV01000936">
    <property type="protein sequence ID" value="KAG3211604.1"/>
    <property type="molecule type" value="Genomic_DNA"/>
</dbReference>
<gene>
    <name evidence="1" type="ORF">PC113_g17177</name>
    <name evidence="2" type="ORF">PC115_g18081</name>
    <name evidence="3" type="ORF">PC117_g13976</name>
    <name evidence="4" type="ORF">PC129_g17426</name>
</gene>
<protein>
    <submittedName>
        <fullName evidence="4">Uncharacterized protein</fullName>
    </submittedName>
</protein>
<dbReference type="EMBL" id="RCMK01000423">
    <property type="protein sequence ID" value="KAG2929604.1"/>
    <property type="molecule type" value="Genomic_DNA"/>
</dbReference>
<dbReference type="AlphaFoldDB" id="A0A8T1HGI2"/>
<evidence type="ECO:0000313" key="4">
    <source>
        <dbReference type="EMBL" id="KAG3211604.1"/>
    </source>
</evidence>
<name>A0A8T1HGI2_9STRA</name>
<dbReference type="VEuPathDB" id="FungiDB:PC110_g4310"/>
<organism evidence="4 5">
    <name type="scientific">Phytophthora cactorum</name>
    <dbReference type="NCBI Taxonomy" id="29920"/>
    <lineage>
        <taxon>Eukaryota</taxon>
        <taxon>Sar</taxon>
        <taxon>Stramenopiles</taxon>
        <taxon>Oomycota</taxon>
        <taxon>Peronosporomycetes</taxon>
        <taxon>Peronosporales</taxon>
        <taxon>Peronosporaceae</taxon>
        <taxon>Phytophthora</taxon>
    </lineage>
</organism>
<dbReference type="Proteomes" id="UP000736787">
    <property type="component" value="Unassembled WGS sequence"/>
</dbReference>
<evidence type="ECO:0000313" key="2">
    <source>
        <dbReference type="EMBL" id="KAG2894696.1"/>
    </source>
</evidence>
<evidence type="ECO:0000313" key="1">
    <source>
        <dbReference type="EMBL" id="KAG2850006.1"/>
    </source>
</evidence>
<sequence length="233" mass="25555">MMAHETAEQLRKLLSATVEPLQAEIKRLTATNVRLDALLQKTKESTFIAVDTALLLENLQKRKSYLLQVNRTLCSHVSLAGMDPDILVQAVQVLTAGALNLADLQLDQATFVALQRIQAEAADSSDPCALSTAMVKAVYQVAHGSLTSILDRVVRTRTTTLMPVLTLPLKIKGPSRQIRPVQRYQLLGSALILRPNLPLQSLVAEVAQAKTWKQKKRLKTRLGSQSAARSQSS</sequence>
<dbReference type="Proteomes" id="UP000774804">
    <property type="component" value="Unassembled WGS sequence"/>
</dbReference>
<comment type="caution">
    <text evidence="4">The sequence shown here is derived from an EMBL/GenBank/DDBJ whole genome shotgun (WGS) entry which is preliminary data.</text>
</comment>